<evidence type="ECO:0000313" key="3">
    <source>
        <dbReference type="Proteomes" id="UP000236752"/>
    </source>
</evidence>
<evidence type="ECO:0000313" key="2">
    <source>
        <dbReference type="EMBL" id="SEG61046.1"/>
    </source>
</evidence>
<dbReference type="RefSeq" id="WP_103911747.1">
    <property type="nucleotide sequence ID" value="NZ_FNUZ01000007.1"/>
</dbReference>
<dbReference type="Proteomes" id="UP000236752">
    <property type="component" value="Unassembled WGS sequence"/>
</dbReference>
<name>A0A1H6BLG9_9RHOB</name>
<feature type="signal peptide" evidence="1">
    <location>
        <begin position="1"/>
        <end position="19"/>
    </location>
</feature>
<proteinExistence type="predicted"/>
<dbReference type="AlphaFoldDB" id="A0A1H6BLG9"/>
<reference evidence="2 3" key="1">
    <citation type="submission" date="2016-10" db="EMBL/GenBank/DDBJ databases">
        <authorList>
            <person name="de Groot N.N."/>
        </authorList>
    </citation>
    <scope>NUCLEOTIDE SEQUENCE [LARGE SCALE GENOMIC DNA]</scope>
    <source>
        <strain evidence="2 3">DSM 26915</strain>
    </source>
</reference>
<accession>A0A1H6BLG9</accession>
<feature type="chain" id="PRO_5009293904" evidence="1">
    <location>
        <begin position="20"/>
        <end position="86"/>
    </location>
</feature>
<organism evidence="2 3">
    <name type="scientific">Thalassococcus halodurans</name>
    <dbReference type="NCBI Taxonomy" id="373675"/>
    <lineage>
        <taxon>Bacteria</taxon>
        <taxon>Pseudomonadati</taxon>
        <taxon>Pseudomonadota</taxon>
        <taxon>Alphaproteobacteria</taxon>
        <taxon>Rhodobacterales</taxon>
        <taxon>Roseobacteraceae</taxon>
        <taxon>Thalassococcus</taxon>
    </lineage>
</organism>
<protein>
    <submittedName>
        <fullName evidence="2">Peptidase propeptide and YPEB domain-containing protein</fullName>
    </submittedName>
</protein>
<keyword evidence="1" id="KW-0732">Signal</keyword>
<keyword evidence="3" id="KW-1185">Reference proteome</keyword>
<dbReference type="OrthoDB" id="583390at2"/>
<dbReference type="EMBL" id="FNUZ01000007">
    <property type="protein sequence ID" value="SEG61046.1"/>
    <property type="molecule type" value="Genomic_DNA"/>
</dbReference>
<sequence>MKKLMTSALCLTLAAPVFAASHEEEASEEVVAQIMALLAEQQCEMDPDDIEVEEDGYDLDDVICAGSGQQDIKLDLDLNEVSRRQE</sequence>
<gene>
    <name evidence="2" type="ORF">SAMN04488045_3616</name>
</gene>
<evidence type="ECO:0000256" key="1">
    <source>
        <dbReference type="SAM" id="SignalP"/>
    </source>
</evidence>